<keyword evidence="2" id="KW-0239">DNA-directed DNA polymerase</keyword>
<dbReference type="Proteomes" id="UP000092952">
    <property type="component" value="Chromosome"/>
</dbReference>
<dbReference type="PANTHER" id="PTHR11669:SF8">
    <property type="entry name" value="DNA POLYMERASE III SUBUNIT DELTA"/>
    <property type="match status" value="1"/>
</dbReference>
<sequence>MSAPLPWQTSQWEAVSGARAAGRLHHALLAAGPPGVGKADFLAALSAWLLCETPRSEEPCGDCRGCRQHAAGSHPDCIVLSPDYQNRPVLGAYPGQRCQYEPRKKPSSVINVEQVRELGERLHASAHYGGFKLALLLPADALNTAAANALLKLLEEPPDNTLFLLLSQRLAHLPATVRSRCQLLRFSTPPLAQARAVLSRSGPEADLALDLAGGAPLRGQGLLGQDIGAVWRAVGSGLDALLGDKADPLRLSREWLKLPQEALDAALYGWLRHALRRAAGATSGHATATVPPLARLRAFGHELDDFLRLREHPLVKELALQRLLYPLWAGAGSAT</sequence>
<dbReference type="InterPro" id="IPR027417">
    <property type="entry name" value="P-loop_NTPase"/>
</dbReference>
<dbReference type="PANTHER" id="PTHR11669">
    <property type="entry name" value="REPLICATION FACTOR C / DNA POLYMERASE III GAMMA-TAU SUBUNIT"/>
    <property type="match status" value="1"/>
</dbReference>
<gene>
    <name evidence="4" type="ORF">PG2T_04725</name>
</gene>
<organism evidence="4 5">
    <name type="scientific">Immundisolibacter cernigliae</name>
    <dbReference type="NCBI Taxonomy" id="1810504"/>
    <lineage>
        <taxon>Bacteria</taxon>
        <taxon>Pseudomonadati</taxon>
        <taxon>Pseudomonadota</taxon>
        <taxon>Gammaproteobacteria</taxon>
        <taxon>Immundisolibacterales</taxon>
        <taxon>Immundisolibacteraceae</taxon>
        <taxon>Immundisolibacter</taxon>
    </lineage>
</organism>
<evidence type="ECO:0000313" key="5">
    <source>
        <dbReference type="Proteomes" id="UP000092952"/>
    </source>
</evidence>
<keyword evidence="5" id="KW-1185">Reference proteome</keyword>
<keyword evidence="2" id="KW-0548">Nucleotidyltransferase</keyword>
<dbReference type="GO" id="GO:0006261">
    <property type="term" value="P:DNA-templated DNA replication"/>
    <property type="evidence" value="ECO:0007669"/>
    <property type="project" value="TreeGrafter"/>
</dbReference>
<keyword evidence="2" id="KW-0808">Transferase</keyword>
<dbReference type="InParanoid" id="A0A1B1YRZ9"/>
<evidence type="ECO:0000256" key="1">
    <source>
        <dbReference type="ARBA" id="ARBA00012417"/>
    </source>
</evidence>
<dbReference type="InterPro" id="IPR004622">
    <property type="entry name" value="DNA_pol_HolB"/>
</dbReference>
<dbReference type="AlphaFoldDB" id="A0A1B1YRZ9"/>
<dbReference type="GO" id="GO:0009360">
    <property type="term" value="C:DNA polymerase III complex"/>
    <property type="evidence" value="ECO:0007669"/>
    <property type="project" value="TreeGrafter"/>
</dbReference>
<protein>
    <recommendedName>
        <fullName evidence="1">DNA-directed DNA polymerase</fullName>
        <ecNumber evidence="1">2.7.7.7</ecNumber>
    </recommendedName>
</protein>
<dbReference type="EMBL" id="CP014671">
    <property type="protein sequence ID" value="ANX03564.1"/>
    <property type="molecule type" value="Genomic_DNA"/>
</dbReference>
<dbReference type="Pfam" id="PF13177">
    <property type="entry name" value="DNA_pol3_delta2"/>
    <property type="match status" value="1"/>
</dbReference>
<dbReference type="FunCoup" id="A0A1B1YRZ9">
    <property type="interactions" value="183"/>
</dbReference>
<reference evidence="5" key="1">
    <citation type="submission" date="2016-03" db="EMBL/GenBank/DDBJ databases">
        <title>Complete genome sequence of Solimmundus cernigliae, representing a novel lineage of polycyclic aromatic hydrocarbon degraders within the Gammaproteobacteria.</title>
        <authorList>
            <person name="Singleton D.R."/>
            <person name="Dickey A.N."/>
            <person name="Scholl E.H."/>
            <person name="Wright F.A."/>
            <person name="Aitken M.D."/>
        </authorList>
    </citation>
    <scope>NUCLEOTIDE SEQUENCE [LARGE SCALE GENOMIC DNA]</scope>
    <source>
        <strain evidence="5">TR3.2</strain>
    </source>
</reference>
<accession>A0A1B1YRZ9</accession>
<evidence type="ECO:0000313" key="4">
    <source>
        <dbReference type="EMBL" id="ANX03564.1"/>
    </source>
</evidence>
<dbReference type="Gene3D" id="3.40.50.300">
    <property type="entry name" value="P-loop containing nucleotide triphosphate hydrolases"/>
    <property type="match status" value="1"/>
</dbReference>
<dbReference type="STRING" id="1810504.PG2T_04725"/>
<dbReference type="GO" id="GO:0003887">
    <property type="term" value="F:DNA-directed DNA polymerase activity"/>
    <property type="evidence" value="ECO:0007669"/>
    <property type="project" value="UniProtKB-KW"/>
</dbReference>
<dbReference type="EC" id="2.7.7.7" evidence="1"/>
<dbReference type="KEGG" id="gbi:PG2T_04725"/>
<evidence type="ECO:0000256" key="2">
    <source>
        <dbReference type="ARBA" id="ARBA00022932"/>
    </source>
</evidence>
<dbReference type="OrthoDB" id="9811073at2"/>
<dbReference type="NCBIfam" id="TIGR00678">
    <property type="entry name" value="holB"/>
    <property type="match status" value="1"/>
</dbReference>
<evidence type="ECO:0000256" key="3">
    <source>
        <dbReference type="ARBA" id="ARBA00049244"/>
    </source>
</evidence>
<comment type="catalytic activity">
    <reaction evidence="3">
        <text>DNA(n) + a 2'-deoxyribonucleoside 5'-triphosphate = DNA(n+1) + diphosphate</text>
        <dbReference type="Rhea" id="RHEA:22508"/>
        <dbReference type="Rhea" id="RHEA-COMP:17339"/>
        <dbReference type="Rhea" id="RHEA-COMP:17340"/>
        <dbReference type="ChEBI" id="CHEBI:33019"/>
        <dbReference type="ChEBI" id="CHEBI:61560"/>
        <dbReference type="ChEBI" id="CHEBI:173112"/>
        <dbReference type="EC" id="2.7.7.7"/>
    </reaction>
</comment>
<proteinExistence type="predicted"/>
<dbReference type="GO" id="GO:0008408">
    <property type="term" value="F:3'-5' exonuclease activity"/>
    <property type="evidence" value="ECO:0007669"/>
    <property type="project" value="InterPro"/>
</dbReference>
<name>A0A1B1YRZ9_9GAMM</name>
<dbReference type="InterPro" id="IPR050238">
    <property type="entry name" value="DNA_Rep/Repair_Clamp_Loader"/>
</dbReference>
<dbReference type="RefSeq" id="WP_068803062.1">
    <property type="nucleotide sequence ID" value="NZ_CP014671.1"/>
</dbReference>
<dbReference type="SUPFAM" id="SSF52540">
    <property type="entry name" value="P-loop containing nucleoside triphosphate hydrolases"/>
    <property type="match status" value="1"/>
</dbReference>